<protein>
    <recommendedName>
        <fullName evidence="2">High-affinity branched-chain amino acid transport system permease LivHM N-terminal domain-containing protein</fullName>
    </recommendedName>
</protein>
<dbReference type="Pfam" id="PF11862">
    <property type="entry name" value="DUF3382"/>
    <property type="match status" value="1"/>
</dbReference>
<dbReference type="EMBL" id="UINC01125879">
    <property type="protein sequence ID" value="SVD04015.1"/>
    <property type="molecule type" value="Genomic_DNA"/>
</dbReference>
<evidence type="ECO:0000313" key="3">
    <source>
        <dbReference type="EMBL" id="SVD04015.1"/>
    </source>
</evidence>
<feature type="domain" description="High-affinity branched-chain amino acid transport system permease LivHM N-terminal" evidence="2">
    <location>
        <begin position="15"/>
        <end position="85"/>
    </location>
</feature>
<keyword evidence="1" id="KW-0472">Membrane</keyword>
<sequence>VKNNGRQNFKVSSLLKESLLVAAVALVLALPLIGFRTAHGDTGLEWEFRWIYLAIAVGLVFIGRALLVLVRQISWSTKTVTLGPKPLFLIRKHRLSFLTVLISLTLVLP</sequence>
<evidence type="ECO:0000259" key="2">
    <source>
        <dbReference type="Pfam" id="PF11862"/>
    </source>
</evidence>
<feature type="non-terminal residue" evidence="3">
    <location>
        <position position="109"/>
    </location>
</feature>
<feature type="non-terminal residue" evidence="3">
    <location>
        <position position="1"/>
    </location>
</feature>
<feature type="transmembrane region" description="Helical" evidence="1">
    <location>
        <begin position="20"/>
        <end position="38"/>
    </location>
</feature>
<evidence type="ECO:0000256" key="1">
    <source>
        <dbReference type="SAM" id="Phobius"/>
    </source>
</evidence>
<gene>
    <name evidence="3" type="ORF">METZ01_LOCUS356869</name>
</gene>
<dbReference type="InterPro" id="IPR021807">
    <property type="entry name" value="LivHM_N"/>
</dbReference>
<keyword evidence="1" id="KW-0812">Transmembrane</keyword>
<accession>A0A382S3D9</accession>
<feature type="transmembrane region" description="Helical" evidence="1">
    <location>
        <begin position="50"/>
        <end position="70"/>
    </location>
</feature>
<dbReference type="AlphaFoldDB" id="A0A382S3D9"/>
<keyword evidence="1" id="KW-1133">Transmembrane helix</keyword>
<organism evidence="3">
    <name type="scientific">marine metagenome</name>
    <dbReference type="NCBI Taxonomy" id="408172"/>
    <lineage>
        <taxon>unclassified sequences</taxon>
        <taxon>metagenomes</taxon>
        <taxon>ecological metagenomes</taxon>
    </lineage>
</organism>
<name>A0A382S3D9_9ZZZZ</name>
<proteinExistence type="predicted"/>
<reference evidence="3" key="1">
    <citation type="submission" date="2018-05" db="EMBL/GenBank/DDBJ databases">
        <authorList>
            <person name="Lanie J.A."/>
            <person name="Ng W.-L."/>
            <person name="Kazmierczak K.M."/>
            <person name="Andrzejewski T.M."/>
            <person name="Davidsen T.M."/>
            <person name="Wayne K.J."/>
            <person name="Tettelin H."/>
            <person name="Glass J.I."/>
            <person name="Rusch D."/>
            <person name="Podicherti R."/>
            <person name="Tsui H.-C.T."/>
            <person name="Winkler M.E."/>
        </authorList>
    </citation>
    <scope>NUCLEOTIDE SEQUENCE</scope>
</reference>